<dbReference type="PANTHER" id="PTHR21600:SF83">
    <property type="entry name" value="PSEUDOURIDYLATE SYNTHASE RPUSD4, MITOCHONDRIAL"/>
    <property type="match status" value="1"/>
</dbReference>
<dbReference type="EMBL" id="BAAAFI010000002">
    <property type="protein sequence ID" value="GAA0877824.1"/>
    <property type="molecule type" value="Genomic_DNA"/>
</dbReference>
<dbReference type="CDD" id="cd02869">
    <property type="entry name" value="PseudoU_synth_RluA_like"/>
    <property type="match status" value="1"/>
</dbReference>
<reference evidence="5" key="1">
    <citation type="journal article" date="2019" name="Int. J. Syst. Evol. Microbiol.">
        <title>The Global Catalogue of Microorganisms (GCM) 10K type strain sequencing project: providing services to taxonomists for standard genome sequencing and annotation.</title>
        <authorList>
            <consortium name="The Broad Institute Genomics Platform"/>
            <consortium name="The Broad Institute Genome Sequencing Center for Infectious Disease"/>
            <person name="Wu L."/>
            <person name="Ma J."/>
        </authorList>
    </citation>
    <scope>NUCLEOTIDE SEQUENCE [LARGE SCALE GENOMIC DNA]</scope>
    <source>
        <strain evidence="5">JCM 16112</strain>
    </source>
</reference>
<evidence type="ECO:0000256" key="1">
    <source>
        <dbReference type="ARBA" id="ARBA00010876"/>
    </source>
</evidence>
<dbReference type="Proteomes" id="UP001500469">
    <property type="component" value="Unassembled WGS sequence"/>
</dbReference>
<dbReference type="PANTHER" id="PTHR21600">
    <property type="entry name" value="MITOCHONDRIAL RNA PSEUDOURIDINE SYNTHASE"/>
    <property type="match status" value="1"/>
</dbReference>
<accession>A0ABP3YC93</accession>
<organism evidence="4 5">
    <name type="scientific">Algoriphagus jejuensis</name>
    <dbReference type="NCBI Taxonomy" id="419934"/>
    <lineage>
        <taxon>Bacteria</taxon>
        <taxon>Pseudomonadati</taxon>
        <taxon>Bacteroidota</taxon>
        <taxon>Cytophagia</taxon>
        <taxon>Cytophagales</taxon>
        <taxon>Cyclobacteriaceae</taxon>
        <taxon>Algoriphagus</taxon>
    </lineage>
</organism>
<keyword evidence="5" id="KW-1185">Reference proteome</keyword>
<feature type="domain" description="Pseudouridine synthase RsuA/RluA-like" evidence="3">
    <location>
        <begin position="49"/>
        <end position="205"/>
    </location>
</feature>
<name>A0ABP3YC93_9BACT</name>
<protein>
    <submittedName>
        <fullName evidence="4">RNA pseudouridine synthase</fullName>
    </submittedName>
</protein>
<dbReference type="Gene3D" id="3.30.2350.10">
    <property type="entry name" value="Pseudouridine synthase"/>
    <property type="match status" value="1"/>
</dbReference>
<evidence type="ECO:0000256" key="2">
    <source>
        <dbReference type="ARBA" id="ARBA00023235"/>
    </source>
</evidence>
<gene>
    <name evidence="4" type="ORF">GCM10009119_07920</name>
</gene>
<dbReference type="InterPro" id="IPR006145">
    <property type="entry name" value="PsdUridine_synth_RsuA/RluA"/>
</dbReference>
<dbReference type="SUPFAM" id="SSF55120">
    <property type="entry name" value="Pseudouridine synthase"/>
    <property type="match status" value="1"/>
</dbReference>
<dbReference type="Pfam" id="PF00849">
    <property type="entry name" value="PseudoU_synth_2"/>
    <property type="match status" value="1"/>
</dbReference>
<comment type="caution">
    <text evidence="4">The sequence shown here is derived from an EMBL/GenBank/DDBJ whole genome shotgun (WGS) entry which is preliminary data.</text>
</comment>
<comment type="similarity">
    <text evidence="1">Belongs to the pseudouridine synthase RluA family.</text>
</comment>
<dbReference type="InterPro" id="IPR020103">
    <property type="entry name" value="PsdUridine_synth_cat_dom_sf"/>
</dbReference>
<sequence>MIHYEIEHVRCIESLRNDFLPCEIPSDLQKSNYKQVRKKPFTVVYEDNHLLIVNKAAGILVQGDKTGDKTLIDYCKDYIAEKYNKPGDVFLHPIHRLDRPVSGLVAFARTSKGLERMMELFRKRDIHKVYWALVKRRPREESGKLTHYLTKDEFKNVVTAHDKEVPGSQKAELNYKTLGYMNDHWLLEVRPISGRPHQIRVQLASMGCPIRGDLKYGFAKANPDASINLHAFQLIFVHPTRKEKLYMRAALPETEFWEQFLEFEEIKAKDQHLDNTYSG</sequence>
<evidence type="ECO:0000313" key="5">
    <source>
        <dbReference type="Proteomes" id="UP001500469"/>
    </source>
</evidence>
<evidence type="ECO:0000259" key="3">
    <source>
        <dbReference type="Pfam" id="PF00849"/>
    </source>
</evidence>
<proteinExistence type="inferred from homology"/>
<dbReference type="InterPro" id="IPR050188">
    <property type="entry name" value="RluA_PseudoU_synthase"/>
</dbReference>
<evidence type="ECO:0000313" key="4">
    <source>
        <dbReference type="EMBL" id="GAA0877824.1"/>
    </source>
</evidence>
<keyword evidence="2" id="KW-0413">Isomerase</keyword>